<proteinExistence type="predicted"/>
<evidence type="ECO:0000313" key="3">
    <source>
        <dbReference type="Proteomes" id="UP000191691"/>
    </source>
</evidence>
<organism evidence="2 3">
    <name type="scientific">Penicillium nalgiovense</name>
    <dbReference type="NCBI Taxonomy" id="60175"/>
    <lineage>
        <taxon>Eukaryota</taxon>
        <taxon>Fungi</taxon>
        <taxon>Dikarya</taxon>
        <taxon>Ascomycota</taxon>
        <taxon>Pezizomycotina</taxon>
        <taxon>Eurotiomycetes</taxon>
        <taxon>Eurotiomycetidae</taxon>
        <taxon>Eurotiales</taxon>
        <taxon>Aspergillaceae</taxon>
        <taxon>Penicillium</taxon>
    </lineage>
</organism>
<sequence length="202" mass="22397">MASQLRTGAAFRHHVQLYPMARSRNLATPPFLRRIASNVSHNCRSVPFQPSALKMNCLRPTAVAAKLHFQLRAYSPSNPLTTPTADNLIEELQDLYAIAKDLFEIATDSTDKETIHAASDRESLRDALNQLITAYELYTTGEKGAEMSGGDGATEAGLPGPIVRTNFDTRSISDTVRLEVRNRFGQKLRELRNAVEVLEEKA</sequence>
<evidence type="ECO:0000313" key="1">
    <source>
        <dbReference type="EMBL" id="CAG8142611.1"/>
    </source>
</evidence>
<evidence type="ECO:0000313" key="2">
    <source>
        <dbReference type="EMBL" id="OQE63987.1"/>
    </source>
</evidence>
<accession>A0A1V6WM46</accession>
<reference evidence="3" key="2">
    <citation type="journal article" date="2017" name="Nat. Microbiol.">
        <title>Global analysis of biosynthetic gene clusters reveals vast potential of secondary metabolite production in Penicillium species.</title>
        <authorList>
            <person name="Nielsen J.C."/>
            <person name="Grijseels S."/>
            <person name="Prigent S."/>
            <person name="Ji B."/>
            <person name="Dainat J."/>
            <person name="Nielsen K.F."/>
            <person name="Frisvad J.C."/>
            <person name="Workman M."/>
            <person name="Nielsen J."/>
        </authorList>
    </citation>
    <scope>NUCLEOTIDE SEQUENCE [LARGE SCALE GENOMIC DNA]</scope>
    <source>
        <strain evidence="3">IBT 13039</strain>
    </source>
</reference>
<dbReference type="OMA" id="DHAYSAY"/>
<reference evidence="2" key="1">
    <citation type="submission" date="2016-10" db="EMBL/GenBank/DDBJ databases">
        <title>Uncovering the secondary metabolism of Penicillium species provides insights into the evolution of 6-MSA pathways.</title>
        <authorList>
            <person name="Nielsen J.C."/>
            <person name="Nielsen J."/>
        </authorList>
    </citation>
    <scope>NUCLEOTIDE SEQUENCE [LARGE SCALE GENOMIC DNA]</scope>
    <source>
        <strain evidence="2">IBT 13039</strain>
    </source>
</reference>
<comment type="caution">
    <text evidence="2">The sequence shown here is derived from an EMBL/GenBank/DDBJ whole genome shotgun (WGS) entry which is preliminary data.</text>
</comment>
<gene>
    <name evidence="2" type="ORF">PENNAL_c0232G11960</name>
    <name evidence="1" type="ORF">PNAL_LOCUS5866</name>
</gene>
<reference evidence="1" key="3">
    <citation type="submission" date="2021-07" db="EMBL/GenBank/DDBJ databases">
        <authorList>
            <person name="Branca A.L. A."/>
        </authorList>
    </citation>
    <scope>NUCLEOTIDE SEQUENCE</scope>
</reference>
<dbReference type="STRING" id="60175.A0A1V6WM46"/>
<dbReference type="OrthoDB" id="29851at2759"/>
<dbReference type="AlphaFoldDB" id="A0A1V6WM46"/>
<dbReference type="EMBL" id="MOOB01000232">
    <property type="protein sequence ID" value="OQE63987.1"/>
    <property type="molecule type" value="Genomic_DNA"/>
</dbReference>
<keyword evidence="3" id="KW-1185">Reference proteome</keyword>
<protein>
    <submittedName>
        <fullName evidence="2">Uncharacterized protein</fullName>
    </submittedName>
</protein>
<name>A0A1V6WM46_PENNA</name>
<dbReference type="Proteomes" id="UP000191691">
    <property type="component" value="Unassembled WGS sequence"/>
</dbReference>
<dbReference type="EMBL" id="CAJVNV010000279">
    <property type="protein sequence ID" value="CAG8142611.1"/>
    <property type="molecule type" value="Genomic_DNA"/>
</dbReference>
<dbReference type="Proteomes" id="UP001153461">
    <property type="component" value="Unassembled WGS sequence"/>
</dbReference>